<reference evidence="2 3" key="1">
    <citation type="journal article" date="2024" name="Proc. Natl. Acad. Sci. U.S.A.">
        <title>The evolutionary genomics of adaptation to stress in wild rhizobium bacteria.</title>
        <authorList>
            <person name="Kehlet-Delgado H."/>
            <person name="Montoya A.P."/>
            <person name="Jensen K.T."/>
            <person name="Wendlandt C.E."/>
            <person name="Dexheimer C."/>
            <person name="Roberts M."/>
            <person name="Torres Martinez L."/>
            <person name="Friesen M.L."/>
            <person name="Griffitts J.S."/>
            <person name="Porter S.S."/>
        </authorList>
    </citation>
    <scope>NUCLEOTIDE SEQUENCE [LARGE SCALE GENOMIC DNA]</scope>
    <source>
        <strain evidence="2 3">M0729</strain>
    </source>
</reference>
<sequence>MSFAVWLENRTPFATGSYTLPNADGQEVFLGLFSASFQGAEEMTAIEPAEEQLPVTLSDVFFGDPALSSTRYEADIAMLKPAIDIIVNGTAYAPQGKPTREMQAGLKVGPLQKVLNIVGDRIYDAGSYSPPHPFTRMPVVYERAYGGTTVDLKADPRNPLGVGFAHARSADPAVKTHAPNITYPAEPFLNPSDKLQPAGFGALGRGWQPRLRFAGTYDQAWIDTQWPLPPTDYDPRYNLAAPADQRLPSLNGSVQVTLIGLTPGGRWTFRLPRVVAPIRLIFDDRVEDRVFNADTIIIEPDMFRVTLKGRLAVTTRRNRPALRELVFGHVTPALIAAKRKGKDYFALRGTDGTIAERPAWLP</sequence>
<comment type="caution">
    <text evidence="2">The sequence shown here is derived from an EMBL/GenBank/DDBJ whole genome shotgun (WGS) entry which is preliminary data.</text>
</comment>
<name>A0ABV1YKL4_9HYPH</name>
<dbReference type="EMBL" id="JAMYPJ010000036">
    <property type="protein sequence ID" value="MER8935691.1"/>
    <property type="molecule type" value="Genomic_DNA"/>
</dbReference>
<accession>A0ABV1YKL4</accession>
<dbReference type="InterPro" id="IPR018683">
    <property type="entry name" value="DUF2169"/>
</dbReference>
<gene>
    <name evidence="2" type="ORF">NKI33_22400</name>
</gene>
<protein>
    <submittedName>
        <fullName evidence="2">DUF2169 domain-containing protein</fullName>
    </submittedName>
</protein>
<evidence type="ECO:0000259" key="1">
    <source>
        <dbReference type="Pfam" id="PF09937"/>
    </source>
</evidence>
<dbReference type="RefSeq" id="WP_287274914.1">
    <property type="nucleotide sequence ID" value="NZ_JAMYMY010000039.1"/>
</dbReference>
<dbReference type="Pfam" id="PF09937">
    <property type="entry name" value="DUF2169"/>
    <property type="match status" value="1"/>
</dbReference>
<evidence type="ECO:0000313" key="3">
    <source>
        <dbReference type="Proteomes" id="UP001464387"/>
    </source>
</evidence>
<keyword evidence="3" id="KW-1185">Reference proteome</keyword>
<feature type="domain" description="DUF2169" evidence="1">
    <location>
        <begin position="25"/>
        <end position="307"/>
    </location>
</feature>
<proteinExistence type="predicted"/>
<dbReference type="Proteomes" id="UP001464387">
    <property type="component" value="Unassembled WGS sequence"/>
</dbReference>
<organism evidence="2 3">
    <name type="scientific">Mesorhizobium opportunistum</name>
    <dbReference type="NCBI Taxonomy" id="593909"/>
    <lineage>
        <taxon>Bacteria</taxon>
        <taxon>Pseudomonadati</taxon>
        <taxon>Pseudomonadota</taxon>
        <taxon>Alphaproteobacteria</taxon>
        <taxon>Hyphomicrobiales</taxon>
        <taxon>Phyllobacteriaceae</taxon>
        <taxon>Mesorhizobium</taxon>
    </lineage>
</organism>
<evidence type="ECO:0000313" key="2">
    <source>
        <dbReference type="EMBL" id="MER8935691.1"/>
    </source>
</evidence>